<comment type="subcellular location">
    <subcellularLocation>
        <location evidence="7">Cytoplasm</location>
    </subcellularLocation>
</comment>
<sequence length="172" mass="19996">MILVFLGYMASGKSTVGKHVAEILNYSFIDLDTYIEEIEKMKVKDIFETKGEIYFRKIEHTYLKDIINEQKNCVLSLGGGTPCFYDSVDWLNTINNVKTIYLKASIDVITNRLVNDTIRPLISHLKSKEEIKEFIAKHLFERSFFYNKAQIKLNTTNLSIKEISEKILLELF</sequence>
<keyword evidence="2 7" id="KW-0808">Transferase</keyword>
<dbReference type="GO" id="GO:0016301">
    <property type="term" value="F:kinase activity"/>
    <property type="evidence" value="ECO:0007669"/>
    <property type="project" value="UniProtKB-KW"/>
</dbReference>
<proteinExistence type="inferred from homology"/>
<comment type="caution">
    <text evidence="8">The sequence shown here is derived from an EMBL/GenBank/DDBJ whole genome shotgun (WGS) entry which is preliminary data.</text>
</comment>
<evidence type="ECO:0000256" key="4">
    <source>
        <dbReference type="ARBA" id="ARBA00022777"/>
    </source>
</evidence>
<evidence type="ECO:0000313" key="8">
    <source>
        <dbReference type="EMBL" id="MDA0176183.1"/>
    </source>
</evidence>
<dbReference type="PRINTS" id="PR01100">
    <property type="entry name" value="SHIKIMTKNASE"/>
</dbReference>
<feature type="binding site" evidence="7">
    <location>
        <position position="142"/>
    </location>
    <ligand>
        <name>substrate</name>
    </ligand>
</feature>
<evidence type="ECO:0000256" key="6">
    <source>
        <dbReference type="ARBA" id="ARBA00023141"/>
    </source>
</evidence>
<dbReference type="SUPFAM" id="SSF52540">
    <property type="entry name" value="P-loop containing nucleoside triphosphate hydrolases"/>
    <property type="match status" value="1"/>
</dbReference>
<evidence type="ECO:0000256" key="3">
    <source>
        <dbReference type="ARBA" id="ARBA00022741"/>
    </source>
</evidence>
<keyword evidence="3 7" id="KW-0547">Nucleotide-binding</keyword>
<keyword evidence="5 7" id="KW-0067">ATP-binding</keyword>
<keyword evidence="7" id="KW-0963">Cytoplasm</keyword>
<name>A0ABT4RWI3_9FLAO</name>
<comment type="caution">
    <text evidence="7">Lacks conserved residue(s) required for the propagation of feature annotation.</text>
</comment>
<comment type="catalytic activity">
    <reaction evidence="7">
        <text>shikimate + ATP = 3-phosphoshikimate + ADP + H(+)</text>
        <dbReference type="Rhea" id="RHEA:13121"/>
        <dbReference type="ChEBI" id="CHEBI:15378"/>
        <dbReference type="ChEBI" id="CHEBI:30616"/>
        <dbReference type="ChEBI" id="CHEBI:36208"/>
        <dbReference type="ChEBI" id="CHEBI:145989"/>
        <dbReference type="ChEBI" id="CHEBI:456216"/>
        <dbReference type="EC" id="2.7.1.71"/>
    </reaction>
</comment>
<comment type="subunit">
    <text evidence="7">Monomer.</text>
</comment>
<dbReference type="CDD" id="cd00464">
    <property type="entry name" value="SK"/>
    <property type="match status" value="1"/>
</dbReference>
<evidence type="ECO:0000256" key="1">
    <source>
        <dbReference type="ARBA" id="ARBA00022605"/>
    </source>
</evidence>
<keyword evidence="1 7" id="KW-0028">Amino-acid biosynthesis</keyword>
<keyword evidence="4 7" id="KW-0418">Kinase</keyword>
<dbReference type="Gene3D" id="3.40.50.300">
    <property type="entry name" value="P-loop containing nucleotide triphosphate hydrolases"/>
    <property type="match status" value="1"/>
</dbReference>
<keyword evidence="7" id="KW-0479">Metal-binding</keyword>
<dbReference type="RefSeq" id="WP_270004937.1">
    <property type="nucleotide sequence ID" value="NZ_JAPFGC010000002.1"/>
</dbReference>
<keyword evidence="6 7" id="KW-0057">Aromatic amino acid biosynthesis</keyword>
<comment type="cofactor">
    <cofactor evidence="7">
        <name>Mg(2+)</name>
        <dbReference type="ChEBI" id="CHEBI:18420"/>
    </cofactor>
    <text evidence="7">Binds 1 Mg(2+) ion per subunit.</text>
</comment>
<comment type="similarity">
    <text evidence="7">Belongs to the shikimate kinase family.</text>
</comment>
<dbReference type="InterPro" id="IPR000623">
    <property type="entry name" value="Shikimate_kinase/TSH1"/>
</dbReference>
<dbReference type="InterPro" id="IPR031322">
    <property type="entry name" value="Shikimate/glucono_kinase"/>
</dbReference>
<keyword evidence="7" id="KW-0460">Magnesium</keyword>
<gene>
    <name evidence="7" type="primary">aroK</name>
    <name evidence="8" type="ORF">OOZ35_01600</name>
</gene>
<evidence type="ECO:0000256" key="5">
    <source>
        <dbReference type="ARBA" id="ARBA00022840"/>
    </source>
</evidence>
<evidence type="ECO:0000256" key="2">
    <source>
        <dbReference type="ARBA" id="ARBA00022679"/>
    </source>
</evidence>
<dbReference type="HAMAP" id="MF_00109">
    <property type="entry name" value="Shikimate_kinase"/>
    <property type="match status" value="1"/>
</dbReference>
<keyword evidence="9" id="KW-1185">Reference proteome</keyword>
<dbReference type="InterPro" id="IPR027417">
    <property type="entry name" value="P-loop_NTPase"/>
</dbReference>
<protein>
    <recommendedName>
        <fullName evidence="7">Shikimate kinase</fullName>
        <shortName evidence="7">SK</shortName>
        <ecNumber evidence="7">2.7.1.71</ecNumber>
    </recommendedName>
</protein>
<organism evidence="8 9">
    <name type="scientific">Mesoflavibacter profundi</name>
    <dbReference type="NCBI Taxonomy" id="2708110"/>
    <lineage>
        <taxon>Bacteria</taxon>
        <taxon>Pseudomonadati</taxon>
        <taxon>Bacteroidota</taxon>
        <taxon>Flavobacteriia</taxon>
        <taxon>Flavobacteriales</taxon>
        <taxon>Flavobacteriaceae</taxon>
        <taxon>Mesoflavibacter</taxon>
    </lineage>
</organism>
<accession>A0ABT4RWI3</accession>
<dbReference type="PANTHER" id="PTHR21087:SF16">
    <property type="entry name" value="SHIKIMATE KINASE 1, CHLOROPLASTIC"/>
    <property type="match status" value="1"/>
</dbReference>
<evidence type="ECO:0000256" key="7">
    <source>
        <dbReference type="HAMAP-Rule" id="MF_00109"/>
    </source>
</evidence>
<dbReference type="PANTHER" id="PTHR21087">
    <property type="entry name" value="SHIKIMATE KINASE"/>
    <property type="match status" value="1"/>
</dbReference>
<evidence type="ECO:0000313" key="9">
    <source>
        <dbReference type="Proteomes" id="UP001149142"/>
    </source>
</evidence>
<comment type="pathway">
    <text evidence="7">Metabolic intermediate biosynthesis; chorismate biosynthesis; chorismate from D-erythrose 4-phosphate and phosphoenolpyruvate: step 5/7.</text>
</comment>
<feature type="binding site" evidence="7">
    <location>
        <begin position="10"/>
        <end position="15"/>
    </location>
    <ligand>
        <name>ATP</name>
        <dbReference type="ChEBI" id="CHEBI:30616"/>
    </ligand>
</feature>
<feature type="binding site" evidence="7">
    <location>
        <position position="119"/>
    </location>
    <ligand>
        <name>ATP</name>
        <dbReference type="ChEBI" id="CHEBI:30616"/>
    </ligand>
</feature>
<dbReference type="Pfam" id="PF01202">
    <property type="entry name" value="SKI"/>
    <property type="match status" value="1"/>
</dbReference>
<reference evidence="8" key="1">
    <citation type="submission" date="2022-11" db="EMBL/GenBank/DDBJ databases">
        <title>Refractory cell wall polysaccharides provide important carbon source for microbial heterotrophs in the hadal ocean.</title>
        <authorList>
            <person name="Zhu X."/>
        </authorList>
    </citation>
    <scope>NUCLEOTIDE SEQUENCE</scope>
    <source>
        <strain evidence="8">MTRN7</strain>
    </source>
</reference>
<dbReference type="Proteomes" id="UP001149142">
    <property type="component" value="Unassembled WGS sequence"/>
</dbReference>
<feature type="binding site" evidence="7">
    <location>
        <position position="56"/>
    </location>
    <ligand>
        <name>substrate</name>
    </ligand>
</feature>
<feature type="binding site" evidence="7">
    <location>
        <position position="14"/>
    </location>
    <ligand>
        <name>Mg(2+)</name>
        <dbReference type="ChEBI" id="CHEBI:18420"/>
    </ligand>
</feature>
<feature type="binding site" evidence="7">
    <location>
        <position position="79"/>
    </location>
    <ligand>
        <name>substrate</name>
    </ligand>
</feature>
<feature type="binding site" evidence="7">
    <location>
        <position position="32"/>
    </location>
    <ligand>
        <name>substrate</name>
    </ligand>
</feature>
<dbReference type="EMBL" id="JAPFGC010000002">
    <property type="protein sequence ID" value="MDA0176183.1"/>
    <property type="molecule type" value="Genomic_DNA"/>
</dbReference>
<comment type="function">
    <text evidence="7">Catalyzes the specific phosphorylation of the 3-hydroxyl group of shikimic acid using ATP as a cosubstrate.</text>
</comment>
<dbReference type="EC" id="2.7.1.71" evidence="7"/>